<dbReference type="Gene3D" id="3.40.630.30">
    <property type="match status" value="1"/>
</dbReference>
<dbReference type="SMART" id="SM00563">
    <property type="entry name" value="PlsC"/>
    <property type="match status" value="1"/>
</dbReference>
<comment type="pathway">
    <text evidence="1">Lipid metabolism.</text>
</comment>
<keyword evidence="3" id="KW-0808">Transferase</keyword>
<evidence type="ECO:0000256" key="4">
    <source>
        <dbReference type="ARBA" id="ARBA00023098"/>
    </source>
</evidence>
<evidence type="ECO:0000256" key="2">
    <source>
        <dbReference type="ARBA" id="ARBA00022516"/>
    </source>
</evidence>
<proteinExistence type="predicted"/>
<evidence type="ECO:0000313" key="7">
    <source>
        <dbReference type="EMBL" id="MBC5617631.1"/>
    </source>
</evidence>
<dbReference type="Proteomes" id="UP000636891">
    <property type="component" value="Unassembled WGS sequence"/>
</dbReference>
<name>A0ABR7CPN4_9BACT</name>
<organism evidence="7 8">
    <name type="scientific">Alistipes hominis</name>
    <dbReference type="NCBI Taxonomy" id="2763015"/>
    <lineage>
        <taxon>Bacteria</taxon>
        <taxon>Pseudomonadati</taxon>
        <taxon>Bacteroidota</taxon>
        <taxon>Bacteroidia</taxon>
        <taxon>Bacteroidales</taxon>
        <taxon>Rikenellaceae</taxon>
        <taxon>Alistipes</taxon>
    </lineage>
</organism>
<evidence type="ECO:0000256" key="3">
    <source>
        <dbReference type="ARBA" id="ARBA00022679"/>
    </source>
</evidence>
<evidence type="ECO:0000256" key="5">
    <source>
        <dbReference type="ARBA" id="ARBA00023315"/>
    </source>
</evidence>
<sequence length="588" mass="66922">MELIQPSDLYFGRRGWIARLQARLIMKVAALKKINRLYESAFSYEGPYPEGLLHNLGVSYDVAPSDLKNIPASGPAIVIANHPTGALDGMILIDLLSKARPDVKFMGNFLLSRIGPLKRFFIDVDPFDAKSGGNVSGIRESLQHLSGGGLLVIFPAGEVATWQRGFRDVKDRPWPESVLKFIRKAQVPVVPVYIEASNSRTFRLAGKVHPMLRTLLLPRELVNKAGCSVPLRIASPILPKKTEDLSKTAYNSYLRASVEYLKPSGRRRPRRAERRAARKVPDEVRGDVDVKLLCSELESLRGHYRLFVSGGYEVYCAPPQQIPNMMLMIATLRERTFREIGEGTKNEIDTDRFDRYYRQLFIWDNEALRLVGAYRLGLGDEIMRNYGLKGFYTHTLFRMSPPMGEVMSRTIELGRSFIAREYQRKPASLMLLWKGILHVLLQNEQYRYLMGPVTVSGGFQHTSKLIIAAYVSRFYLDRKKASYIRPRTGIVVPARIDESLIAEVRPIELINKIICDIERNAFSIPVLIRKYLQLNSSVLGFNTDHEFCDSLDALMLLDLRRVPEETILMLSKELTDIDVIGRFKKIKD</sequence>
<dbReference type="SUPFAM" id="SSF55729">
    <property type="entry name" value="Acyl-CoA N-acyltransferases (Nat)"/>
    <property type="match status" value="1"/>
</dbReference>
<comment type="caution">
    <text evidence="7">The sequence shown here is derived from an EMBL/GenBank/DDBJ whole genome shotgun (WGS) entry which is preliminary data.</text>
</comment>
<dbReference type="PANTHER" id="PTHR37323:SF1">
    <property type="entry name" value="L-ORNITHINE N(ALPHA)-ACYLTRANSFERASE"/>
    <property type="match status" value="1"/>
</dbReference>
<keyword evidence="5 7" id="KW-0012">Acyltransferase</keyword>
<dbReference type="EMBL" id="JACOOK010000007">
    <property type="protein sequence ID" value="MBC5617631.1"/>
    <property type="molecule type" value="Genomic_DNA"/>
</dbReference>
<evidence type="ECO:0000259" key="6">
    <source>
        <dbReference type="SMART" id="SM00563"/>
    </source>
</evidence>
<dbReference type="InterPro" id="IPR016181">
    <property type="entry name" value="Acyl_CoA_acyltransferase"/>
</dbReference>
<dbReference type="CDD" id="cd07986">
    <property type="entry name" value="LPLAT_ACT14924-like"/>
    <property type="match status" value="1"/>
</dbReference>
<dbReference type="RefSeq" id="WP_118655337.1">
    <property type="nucleotide sequence ID" value="NZ_JACOOK010000007.1"/>
</dbReference>
<dbReference type="Pfam" id="PF13444">
    <property type="entry name" value="Acetyltransf_5"/>
    <property type="match status" value="1"/>
</dbReference>
<dbReference type="InterPro" id="IPR002123">
    <property type="entry name" value="Plipid/glycerol_acylTrfase"/>
</dbReference>
<dbReference type="SUPFAM" id="SSF69593">
    <property type="entry name" value="Glycerol-3-phosphate (1)-acyltransferase"/>
    <property type="match status" value="1"/>
</dbReference>
<protein>
    <submittedName>
        <fullName evidence="7">Lysophospholipid acyltransferase family protein</fullName>
    </submittedName>
</protein>
<gene>
    <name evidence="7" type="ORF">H8S08_11490</name>
</gene>
<dbReference type="Pfam" id="PF19576">
    <property type="entry name" value="Acyltransf_2"/>
    <property type="match status" value="1"/>
</dbReference>
<dbReference type="PANTHER" id="PTHR37323">
    <property type="entry name" value="GCN5-RELATED N-ACETYLTRANSFERASE"/>
    <property type="match status" value="1"/>
</dbReference>
<keyword evidence="4" id="KW-0443">Lipid metabolism</keyword>
<keyword evidence="8" id="KW-1185">Reference proteome</keyword>
<dbReference type="GO" id="GO:0016746">
    <property type="term" value="F:acyltransferase activity"/>
    <property type="evidence" value="ECO:0007669"/>
    <property type="project" value="UniProtKB-KW"/>
</dbReference>
<evidence type="ECO:0000256" key="1">
    <source>
        <dbReference type="ARBA" id="ARBA00005189"/>
    </source>
</evidence>
<feature type="domain" description="Phospholipid/glycerol acyltransferase" evidence="6">
    <location>
        <begin position="76"/>
        <end position="197"/>
    </location>
</feature>
<dbReference type="InterPro" id="IPR045746">
    <property type="entry name" value="ACT14924-like_Acyltransf_dom"/>
</dbReference>
<keyword evidence="2" id="KW-0444">Lipid biosynthesis</keyword>
<evidence type="ECO:0000313" key="8">
    <source>
        <dbReference type="Proteomes" id="UP000636891"/>
    </source>
</evidence>
<reference evidence="7 8" key="1">
    <citation type="submission" date="2020-08" db="EMBL/GenBank/DDBJ databases">
        <title>Genome public.</title>
        <authorList>
            <person name="Liu C."/>
            <person name="Sun Q."/>
        </authorList>
    </citation>
    <scope>NUCLEOTIDE SEQUENCE [LARGE SCALE GENOMIC DNA]</scope>
    <source>
        <strain evidence="7 8">New-7</strain>
    </source>
</reference>
<accession>A0ABR7CPN4</accession>
<dbReference type="InterPro" id="IPR052351">
    <property type="entry name" value="Ornithine_N-alpha-AT"/>
</dbReference>